<dbReference type="Proteomes" id="UP000001033">
    <property type="component" value="Chromosome"/>
</dbReference>
<organism evidence="2 3">
    <name type="scientific">Orientia tsutsugamushi (strain Ikeda)</name>
    <name type="common">Rickettsia tsutsugamushi</name>
    <dbReference type="NCBI Taxonomy" id="334380"/>
    <lineage>
        <taxon>Bacteria</taxon>
        <taxon>Pseudomonadati</taxon>
        <taxon>Pseudomonadota</taxon>
        <taxon>Alphaproteobacteria</taxon>
        <taxon>Rickettsiales</taxon>
        <taxon>Rickettsiaceae</taxon>
        <taxon>Rickettsieae</taxon>
        <taxon>Orientia</taxon>
    </lineage>
</organism>
<accession>B3CU86</accession>
<dbReference type="HOGENOM" id="CLU_2466030_0_0_5"/>
<dbReference type="RefSeq" id="WP_012461964.1">
    <property type="nucleotide sequence ID" value="NC_010793.1"/>
</dbReference>
<dbReference type="Gene3D" id="3.30.565.10">
    <property type="entry name" value="Histidine kinase-like ATPase, C-terminal domain"/>
    <property type="match status" value="1"/>
</dbReference>
<name>B3CU86_ORITI</name>
<dbReference type="AlphaFoldDB" id="B3CU86"/>
<evidence type="ECO:0000313" key="3">
    <source>
        <dbReference type="Proteomes" id="UP000001033"/>
    </source>
</evidence>
<dbReference type="SUPFAM" id="SSF55874">
    <property type="entry name" value="ATPase domain of HSP90 chaperone/DNA topoisomerase II/histidine kinase"/>
    <property type="match status" value="1"/>
</dbReference>
<evidence type="ECO:0000313" key="2">
    <source>
        <dbReference type="EMBL" id="BAG40933.1"/>
    </source>
</evidence>
<feature type="domain" description="Histidine kinase/HSP90-like ATPase" evidence="1">
    <location>
        <begin position="13"/>
        <end position="83"/>
    </location>
</feature>
<dbReference type="InterPro" id="IPR036890">
    <property type="entry name" value="HATPase_C_sf"/>
</dbReference>
<dbReference type="Pfam" id="PF02518">
    <property type="entry name" value="HATPase_c"/>
    <property type="match status" value="1"/>
</dbReference>
<dbReference type="EMBL" id="AP008981">
    <property type="protein sequence ID" value="BAG40933.1"/>
    <property type="molecule type" value="Genomic_DNA"/>
</dbReference>
<sequence length="88" mass="10504">MTLYPILMNNKYRRLEVIVNDTGPGFSKSKVDHINKEFKETYSEEASKLGFRMKFVRQFIHEMNWEIMLKSEENKGAYFILKLFITSC</sequence>
<proteinExistence type="predicted"/>
<reference evidence="3" key="1">
    <citation type="journal article" date="2008" name="DNA Res.">
        <title>The whole-genome sequencing of the obligate intracellular bacterium Orientia tsutsugamushi revealed massive gene amplification during reductive genome evolution.</title>
        <authorList>
            <person name="Nakayama K."/>
            <person name="Yamashita A."/>
            <person name="Kurokawa K."/>
            <person name="Morimoto T."/>
            <person name="Ogawa M."/>
            <person name="Fukuhara M."/>
            <person name="Urakami H."/>
            <person name="Ohnishi M."/>
            <person name="Uchiyama I."/>
            <person name="Ogura Y."/>
            <person name="Ooka T."/>
            <person name="Oshima K."/>
            <person name="Tamura A."/>
            <person name="Hattori M."/>
            <person name="Hayashi T."/>
        </authorList>
    </citation>
    <scope>NUCLEOTIDE SEQUENCE [LARGE SCALE GENOMIC DNA]</scope>
    <source>
        <strain evidence="3">Ikeda</strain>
    </source>
</reference>
<dbReference type="InterPro" id="IPR003594">
    <property type="entry name" value="HATPase_dom"/>
</dbReference>
<dbReference type="KEGG" id="ott:OTT_1475"/>
<protein>
    <recommendedName>
        <fullName evidence="1">Histidine kinase/HSP90-like ATPase domain-containing protein</fullName>
    </recommendedName>
</protein>
<evidence type="ECO:0000259" key="1">
    <source>
        <dbReference type="Pfam" id="PF02518"/>
    </source>
</evidence>
<gene>
    <name evidence="2" type="ordered locus">OTT_1475</name>
</gene>